<keyword evidence="6 8" id="KW-0949">S-adenosyl-L-methionine</keyword>
<dbReference type="CDD" id="cd02440">
    <property type="entry name" value="AdoMet_MTases"/>
    <property type="match status" value="1"/>
</dbReference>
<name>A0A1J1H7R9_PLARL</name>
<keyword evidence="5 8" id="KW-0808">Transferase</keyword>
<dbReference type="GeneID" id="39735565"/>
<keyword evidence="9" id="KW-0175">Coiled coil</keyword>
<evidence type="ECO:0000256" key="1">
    <source>
        <dbReference type="ARBA" id="ARBA00004604"/>
    </source>
</evidence>
<dbReference type="Proteomes" id="UP000220158">
    <property type="component" value="Chromosome 7"/>
</dbReference>
<dbReference type="SUPFAM" id="SSF53335">
    <property type="entry name" value="S-adenosyl-L-methionine-dependent methyltransferases"/>
    <property type="match status" value="1"/>
</dbReference>
<dbReference type="Gene3D" id="1.10.10.2150">
    <property type="entry name" value="Ribosomal RNA-processing protein 8, N-terminal domain"/>
    <property type="match status" value="1"/>
</dbReference>
<comment type="similarity">
    <text evidence="2 8">Belongs to the methyltransferase superfamily. RRP8 family.</text>
</comment>
<organism evidence="10 11">
    <name type="scientific">Plasmodium relictum</name>
    <dbReference type="NCBI Taxonomy" id="85471"/>
    <lineage>
        <taxon>Eukaryota</taxon>
        <taxon>Sar</taxon>
        <taxon>Alveolata</taxon>
        <taxon>Apicomplexa</taxon>
        <taxon>Aconoidasida</taxon>
        <taxon>Haemosporida</taxon>
        <taxon>Plasmodiidae</taxon>
        <taxon>Plasmodium</taxon>
        <taxon>Plasmodium (Haemamoeba)</taxon>
    </lineage>
</organism>
<proteinExistence type="inferred from homology"/>
<evidence type="ECO:0000256" key="9">
    <source>
        <dbReference type="SAM" id="Coils"/>
    </source>
</evidence>
<dbReference type="AlphaFoldDB" id="A0A1J1H7R9"/>
<keyword evidence="3 8" id="KW-0698">rRNA processing</keyword>
<accession>A0A1J1H7R9</accession>
<dbReference type="GO" id="GO:0008168">
    <property type="term" value="F:methyltransferase activity"/>
    <property type="evidence" value="ECO:0007669"/>
    <property type="project" value="UniProtKB-KW"/>
</dbReference>
<dbReference type="GO" id="GO:0006364">
    <property type="term" value="P:rRNA processing"/>
    <property type="evidence" value="ECO:0007669"/>
    <property type="project" value="UniProtKB-UniRule"/>
</dbReference>
<comment type="function">
    <text evidence="8">Probable methyltransferase required to silence rDNA.</text>
</comment>
<dbReference type="OrthoDB" id="10258825at2759"/>
<reference evidence="10 11" key="1">
    <citation type="submission" date="2015-04" db="EMBL/GenBank/DDBJ databases">
        <authorList>
            <consortium name="Pathogen Informatics"/>
        </authorList>
    </citation>
    <scope>NUCLEOTIDE SEQUENCE [LARGE SCALE GENOMIC DNA]</scope>
    <source>
        <strain evidence="10 11">SGS1</strain>
    </source>
</reference>
<dbReference type="VEuPathDB" id="PlasmoDB:PRELSG_0722800"/>
<evidence type="ECO:0000256" key="7">
    <source>
        <dbReference type="ARBA" id="ARBA00023242"/>
    </source>
</evidence>
<evidence type="ECO:0000256" key="5">
    <source>
        <dbReference type="ARBA" id="ARBA00022679"/>
    </source>
</evidence>
<gene>
    <name evidence="10" type="ORF">PRELSG_0722800</name>
</gene>
<dbReference type="GO" id="GO:0005730">
    <property type="term" value="C:nucleolus"/>
    <property type="evidence" value="ECO:0007669"/>
    <property type="project" value="UniProtKB-SubCell"/>
</dbReference>
<dbReference type="Gene3D" id="3.40.50.150">
    <property type="entry name" value="Vaccinia Virus protein VP39"/>
    <property type="match status" value="1"/>
</dbReference>
<dbReference type="KEGG" id="prel:PRELSG_0722800"/>
<keyword evidence="11" id="KW-1185">Reference proteome</keyword>
<dbReference type="PANTHER" id="PTHR12787">
    <property type="entry name" value="RIBOSOMAL RNA-PROCESSING PROTEIN 8"/>
    <property type="match status" value="1"/>
</dbReference>
<comment type="subcellular location">
    <subcellularLocation>
        <location evidence="1 8">Nucleus</location>
        <location evidence="1 8">Nucleolus</location>
    </subcellularLocation>
</comment>
<keyword evidence="4 8" id="KW-0489">Methyltransferase</keyword>
<dbReference type="RefSeq" id="XP_028532469.1">
    <property type="nucleotide sequence ID" value="XM_028675929.1"/>
</dbReference>
<keyword evidence="7 8" id="KW-0539">Nucleus</keyword>
<dbReference type="EMBL" id="LN835302">
    <property type="protein sequence ID" value="CRG99463.1"/>
    <property type="molecule type" value="Genomic_DNA"/>
</dbReference>
<dbReference type="PANTHER" id="PTHR12787:SF0">
    <property type="entry name" value="RIBOSOMAL RNA-PROCESSING PROTEIN 8"/>
    <property type="match status" value="1"/>
</dbReference>
<sequence length="415" mass="49194">MGNNMKMKLKNKQNNYLLKKKEDKNNLSNNIPKKSKKKIYKMLKKKKKILKEHKIDNKNSFIHNKNSKNKKVINNNLSNENTKNDLLIKDKSKKKKSVINFLNNENKSKEIKNIINKKKNLINKKSIKNNEIAKSNKIKREHTNKNVSNINVLNKDSVNKIFYKIKKCEDECNNVCIEKNKQKYRKKRKIEKNPEDIVNSSLFRYINEYMYTNKSVVVEKKLNETKNIFNIYHLGYKNQKNKWPNNPVNVIINYIRKNFTKHNKIGDLGCGEAEIAKTLNDWSIDSFDLIKFNQYVIPCNITQLGKPNDSYDCIILSLSLMNTDWPKIIFESVRCLKKKGVLIIAEVVSRFKNYKAFIKFMNNVGFKLSKKINLDDFFYVFFFENNKKDNITYTINEKRVRKVSELLAPCIYKRR</sequence>
<evidence type="ECO:0000256" key="4">
    <source>
        <dbReference type="ARBA" id="ARBA00022603"/>
    </source>
</evidence>
<dbReference type="InterPro" id="IPR029063">
    <property type="entry name" value="SAM-dependent_MTases_sf"/>
</dbReference>
<evidence type="ECO:0000313" key="11">
    <source>
        <dbReference type="Proteomes" id="UP000220158"/>
    </source>
</evidence>
<dbReference type="InterPro" id="IPR042036">
    <property type="entry name" value="RRP8_N"/>
</dbReference>
<evidence type="ECO:0000256" key="6">
    <source>
        <dbReference type="ARBA" id="ARBA00022691"/>
    </source>
</evidence>
<dbReference type="GO" id="GO:0032259">
    <property type="term" value="P:methylation"/>
    <property type="evidence" value="ECO:0007669"/>
    <property type="project" value="UniProtKB-KW"/>
</dbReference>
<feature type="coiled-coil region" evidence="9">
    <location>
        <begin position="104"/>
        <end position="131"/>
    </location>
</feature>
<evidence type="ECO:0000256" key="2">
    <source>
        <dbReference type="ARBA" id="ARBA00006301"/>
    </source>
</evidence>
<dbReference type="Pfam" id="PF05148">
    <property type="entry name" value="Methyltransf_8"/>
    <property type="match status" value="1"/>
</dbReference>
<evidence type="ECO:0000256" key="8">
    <source>
        <dbReference type="RuleBase" id="RU365074"/>
    </source>
</evidence>
<evidence type="ECO:0000256" key="3">
    <source>
        <dbReference type="ARBA" id="ARBA00022552"/>
    </source>
</evidence>
<evidence type="ECO:0000313" key="10">
    <source>
        <dbReference type="EMBL" id="CRG99463.1"/>
    </source>
</evidence>
<protein>
    <recommendedName>
        <fullName evidence="8">Ribosomal RNA-processing protein 8</fullName>
        <ecNumber evidence="8">2.1.1.-</ecNumber>
    </recommendedName>
</protein>
<dbReference type="InterPro" id="IPR007823">
    <property type="entry name" value="RRP8"/>
</dbReference>
<dbReference type="EC" id="2.1.1.-" evidence="8"/>